<organism evidence="1 2">
    <name type="scientific">Entotheonella factor</name>
    <dbReference type="NCBI Taxonomy" id="1429438"/>
    <lineage>
        <taxon>Bacteria</taxon>
        <taxon>Pseudomonadati</taxon>
        <taxon>Nitrospinota/Tectimicrobiota group</taxon>
        <taxon>Candidatus Tectimicrobiota</taxon>
        <taxon>Candidatus Entotheonellia</taxon>
        <taxon>Candidatus Entotheonellales</taxon>
        <taxon>Candidatus Entotheonellaceae</taxon>
        <taxon>Candidatus Entotheonella</taxon>
    </lineage>
</organism>
<dbReference type="EMBL" id="AZHW01001760">
    <property type="protein sequence ID" value="ETW91994.1"/>
    <property type="molecule type" value="Genomic_DNA"/>
</dbReference>
<dbReference type="HOGENOM" id="CLU_1507953_0_0_7"/>
<keyword evidence="2" id="KW-1185">Reference proteome</keyword>
<gene>
    <name evidence="1" type="ORF">ETSY1_45770</name>
</gene>
<comment type="caution">
    <text evidence="1">The sequence shown here is derived from an EMBL/GenBank/DDBJ whole genome shotgun (WGS) entry which is preliminary data.</text>
</comment>
<dbReference type="Proteomes" id="UP000019141">
    <property type="component" value="Unassembled WGS sequence"/>
</dbReference>
<dbReference type="AlphaFoldDB" id="W4L268"/>
<reference evidence="1 2" key="1">
    <citation type="journal article" date="2014" name="Nature">
        <title>An environmental bacterial taxon with a large and distinct metabolic repertoire.</title>
        <authorList>
            <person name="Wilson M.C."/>
            <person name="Mori T."/>
            <person name="Ruckert C."/>
            <person name="Uria A.R."/>
            <person name="Helf M.J."/>
            <person name="Takada K."/>
            <person name="Gernert C."/>
            <person name="Steffens U.A."/>
            <person name="Heycke N."/>
            <person name="Schmitt S."/>
            <person name="Rinke C."/>
            <person name="Helfrich E.J."/>
            <person name="Brachmann A.O."/>
            <person name="Gurgui C."/>
            <person name="Wakimoto T."/>
            <person name="Kracht M."/>
            <person name="Crusemann M."/>
            <person name="Hentschel U."/>
            <person name="Abe I."/>
            <person name="Matsunaga S."/>
            <person name="Kalinowski J."/>
            <person name="Takeyama H."/>
            <person name="Piel J."/>
        </authorList>
    </citation>
    <scope>NUCLEOTIDE SEQUENCE [LARGE SCALE GENOMIC DNA]</scope>
    <source>
        <strain evidence="2">TSY1</strain>
    </source>
</reference>
<protein>
    <submittedName>
        <fullName evidence="1">Uncharacterized protein</fullName>
    </submittedName>
</protein>
<sequence length="178" mass="19153">MPAADGKVQLIAPGGSTLVMRMTYTNSDEADQVDELLGYKAARLAAPDGGIVTRIALTNALTPSAALYDQSVTEVKVVLRSFFDLLFYISQGIELPASERQKAMTFGGESALKDVITIRSSGSKPDDAFLAVRHHGHWFFIRDHDLLSKDAFQLLMVLFALQAASGSAGPNLTLPVGR</sequence>
<accession>W4L268</accession>
<proteinExistence type="predicted"/>
<evidence type="ECO:0000313" key="1">
    <source>
        <dbReference type="EMBL" id="ETW91994.1"/>
    </source>
</evidence>
<evidence type="ECO:0000313" key="2">
    <source>
        <dbReference type="Proteomes" id="UP000019141"/>
    </source>
</evidence>
<name>W4L268_ENTF1</name>